<accession>A0A834IDX7</accession>
<evidence type="ECO:0000313" key="1">
    <source>
        <dbReference type="EMBL" id="KAF7279035.1"/>
    </source>
</evidence>
<dbReference type="EMBL" id="JAACXV010000377">
    <property type="protein sequence ID" value="KAF7279035.1"/>
    <property type="molecule type" value="Genomic_DNA"/>
</dbReference>
<keyword evidence="2" id="KW-1185">Reference proteome</keyword>
<organism evidence="1 2">
    <name type="scientific">Rhynchophorus ferrugineus</name>
    <name type="common">Red palm weevil</name>
    <name type="synonym">Curculio ferrugineus</name>
    <dbReference type="NCBI Taxonomy" id="354439"/>
    <lineage>
        <taxon>Eukaryota</taxon>
        <taxon>Metazoa</taxon>
        <taxon>Ecdysozoa</taxon>
        <taxon>Arthropoda</taxon>
        <taxon>Hexapoda</taxon>
        <taxon>Insecta</taxon>
        <taxon>Pterygota</taxon>
        <taxon>Neoptera</taxon>
        <taxon>Endopterygota</taxon>
        <taxon>Coleoptera</taxon>
        <taxon>Polyphaga</taxon>
        <taxon>Cucujiformia</taxon>
        <taxon>Curculionidae</taxon>
        <taxon>Dryophthorinae</taxon>
        <taxon>Rhynchophorus</taxon>
    </lineage>
</organism>
<gene>
    <name evidence="1" type="ORF">GWI33_007675</name>
</gene>
<comment type="caution">
    <text evidence="1">The sequence shown here is derived from an EMBL/GenBank/DDBJ whole genome shotgun (WGS) entry which is preliminary data.</text>
</comment>
<proteinExistence type="predicted"/>
<name>A0A834IDX7_RHYFE</name>
<dbReference type="Proteomes" id="UP000625711">
    <property type="component" value="Unassembled WGS sequence"/>
</dbReference>
<evidence type="ECO:0000313" key="2">
    <source>
        <dbReference type="Proteomes" id="UP000625711"/>
    </source>
</evidence>
<sequence length="96" mass="11059">MRRGKSAHSSTLIREQELLRGEQKIDGFKSSYRASPCIISDAKRRTWEVEGWGPGMPGVTTLTGGRDERPCPNRRDWMNKYTCLDRARLTRESLMD</sequence>
<protein>
    <submittedName>
        <fullName evidence="1">Uncharacterized protein</fullName>
    </submittedName>
</protein>
<dbReference type="AlphaFoldDB" id="A0A834IDX7"/>
<reference evidence="1" key="1">
    <citation type="submission" date="2020-08" db="EMBL/GenBank/DDBJ databases">
        <title>Genome sequencing and assembly of the red palm weevil Rhynchophorus ferrugineus.</title>
        <authorList>
            <person name="Dias G.B."/>
            <person name="Bergman C.M."/>
            <person name="Manee M."/>
        </authorList>
    </citation>
    <scope>NUCLEOTIDE SEQUENCE</scope>
    <source>
        <strain evidence="1">AA-2017</strain>
        <tissue evidence="1">Whole larva</tissue>
    </source>
</reference>